<feature type="transmembrane region" description="Helical" evidence="1">
    <location>
        <begin position="123"/>
        <end position="149"/>
    </location>
</feature>
<reference evidence="2 3" key="1">
    <citation type="submission" date="2015-11" db="EMBL/GenBank/DDBJ databases">
        <title>Genomic analysis of 38 Legionella species identifies large and diverse effector repertoires.</title>
        <authorList>
            <person name="Burstein D."/>
            <person name="Amaro F."/>
            <person name="Zusman T."/>
            <person name="Lifshitz Z."/>
            <person name="Cohen O."/>
            <person name="Gilbert J.A."/>
            <person name="Pupko T."/>
            <person name="Shuman H.A."/>
            <person name="Segal G."/>
        </authorList>
    </citation>
    <scope>NUCLEOTIDE SEQUENCE [LARGE SCALE GENOMIC DNA]</scope>
    <source>
        <strain evidence="2 3">SC-63-C7</strain>
    </source>
</reference>
<organism evidence="2 3">
    <name type="scientific">Legionella santicrucis</name>
    <dbReference type="NCBI Taxonomy" id="45074"/>
    <lineage>
        <taxon>Bacteria</taxon>
        <taxon>Pseudomonadati</taxon>
        <taxon>Pseudomonadota</taxon>
        <taxon>Gammaproteobacteria</taxon>
        <taxon>Legionellales</taxon>
        <taxon>Legionellaceae</taxon>
        <taxon>Legionella</taxon>
    </lineage>
</organism>
<comment type="caution">
    <text evidence="2">The sequence shown here is derived from an EMBL/GenBank/DDBJ whole genome shotgun (WGS) entry which is preliminary data.</text>
</comment>
<dbReference type="OrthoDB" id="5652230at2"/>
<feature type="transmembrane region" description="Helical" evidence="1">
    <location>
        <begin position="82"/>
        <end position="103"/>
    </location>
</feature>
<dbReference type="PATRIC" id="fig|45074.5.peg.3338"/>
<evidence type="ECO:0000256" key="1">
    <source>
        <dbReference type="SAM" id="Phobius"/>
    </source>
</evidence>
<gene>
    <name evidence="2" type="ORF">Lsan_3102</name>
</gene>
<dbReference type="Proteomes" id="UP000054703">
    <property type="component" value="Unassembled WGS sequence"/>
</dbReference>
<keyword evidence="3" id="KW-1185">Reference proteome</keyword>
<proteinExistence type="predicted"/>
<protein>
    <submittedName>
        <fullName evidence="2">Uncharacterized protein</fullName>
    </submittedName>
</protein>
<name>A0A0W0YG81_9GAMM</name>
<evidence type="ECO:0000313" key="2">
    <source>
        <dbReference type="EMBL" id="KTD55550.1"/>
    </source>
</evidence>
<feature type="transmembrane region" description="Helical" evidence="1">
    <location>
        <begin position="20"/>
        <end position="41"/>
    </location>
</feature>
<keyword evidence="1" id="KW-0812">Transmembrane</keyword>
<dbReference type="AlphaFoldDB" id="A0A0W0YG81"/>
<dbReference type="RefSeq" id="WP_058515065.1">
    <property type="nucleotide sequence ID" value="NZ_CAAAIH010000023.1"/>
</dbReference>
<evidence type="ECO:0000313" key="3">
    <source>
        <dbReference type="Proteomes" id="UP000054703"/>
    </source>
</evidence>
<keyword evidence="1" id="KW-0472">Membrane</keyword>
<keyword evidence="1" id="KW-1133">Transmembrane helix</keyword>
<sequence>MKNEDPALTISNPRLLAAVYYGLLSVVGTILIDVLLTSLNIMEIVPLFQSIVLGVIVASITGAIFGELIVHCPKPHKLKTFMLGFIMVLLSLPFFDLGLMYFIEESERPILKISNFQDLFLSYLTVLGYSYILFGFVLAIAAGLASMYLRGLFVYQILHTDKRRSHRLPRYIGELDKAKTKSAPKRRTMQRKKTSVK</sequence>
<dbReference type="EMBL" id="LNYU01000085">
    <property type="protein sequence ID" value="KTD55550.1"/>
    <property type="molecule type" value="Genomic_DNA"/>
</dbReference>
<accession>A0A0W0YG81</accession>
<feature type="transmembrane region" description="Helical" evidence="1">
    <location>
        <begin position="47"/>
        <end position="70"/>
    </location>
</feature>